<reference evidence="2 3" key="1">
    <citation type="submission" date="2022-05" db="EMBL/GenBank/DDBJ databases">
        <title>A multi-omics perspective on studying reproductive biology in Daphnia sinensis.</title>
        <authorList>
            <person name="Jia J."/>
        </authorList>
    </citation>
    <scope>NUCLEOTIDE SEQUENCE [LARGE SCALE GENOMIC DNA]</scope>
    <source>
        <strain evidence="2 3">WSL</strain>
    </source>
</reference>
<comment type="caution">
    <text evidence="2">The sequence shown here is derived from an EMBL/GenBank/DDBJ whole genome shotgun (WGS) entry which is preliminary data.</text>
</comment>
<sequence length="67" mass="7704">MDGQIALEKNRRGWTGERSKGPGVRKKETRSIEVTRIQIEKSQRVNALPHESGHATPSWPLPKVMRW</sequence>
<evidence type="ECO:0000256" key="1">
    <source>
        <dbReference type="SAM" id="MobiDB-lite"/>
    </source>
</evidence>
<feature type="compositionally biased region" description="Basic and acidic residues" evidence="1">
    <location>
        <begin position="8"/>
        <end position="29"/>
    </location>
</feature>
<evidence type="ECO:0000313" key="2">
    <source>
        <dbReference type="EMBL" id="KAI9557450.1"/>
    </source>
</evidence>
<protein>
    <submittedName>
        <fullName evidence="2">Uncharacterized protein</fullName>
    </submittedName>
</protein>
<dbReference type="Proteomes" id="UP000820818">
    <property type="component" value="Linkage Group LG6"/>
</dbReference>
<feature type="region of interest" description="Disordered" evidence="1">
    <location>
        <begin position="43"/>
        <end position="67"/>
    </location>
</feature>
<accession>A0AAD5L8U6</accession>
<gene>
    <name evidence="2" type="ORF">GHT06_017278</name>
</gene>
<proteinExistence type="predicted"/>
<dbReference type="EMBL" id="WJBH02000006">
    <property type="protein sequence ID" value="KAI9557450.1"/>
    <property type="molecule type" value="Genomic_DNA"/>
</dbReference>
<evidence type="ECO:0000313" key="3">
    <source>
        <dbReference type="Proteomes" id="UP000820818"/>
    </source>
</evidence>
<keyword evidence="3" id="KW-1185">Reference proteome</keyword>
<organism evidence="2 3">
    <name type="scientific">Daphnia sinensis</name>
    <dbReference type="NCBI Taxonomy" id="1820382"/>
    <lineage>
        <taxon>Eukaryota</taxon>
        <taxon>Metazoa</taxon>
        <taxon>Ecdysozoa</taxon>
        <taxon>Arthropoda</taxon>
        <taxon>Crustacea</taxon>
        <taxon>Branchiopoda</taxon>
        <taxon>Diplostraca</taxon>
        <taxon>Cladocera</taxon>
        <taxon>Anomopoda</taxon>
        <taxon>Daphniidae</taxon>
        <taxon>Daphnia</taxon>
        <taxon>Daphnia similis group</taxon>
    </lineage>
</organism>
<feature type="region of interest" description="Disordered" evidence="1">
    <location>
        <begin position="1"/>
        <end position="29"/>
    </location>
</feature>
<dbReference type="AlphaFoldDB" id="A0AAD5L8U6"/>
<name>A0AAD5L8U6_9CRUS</name>